<dbReference type="RefSeq" id="WP_012790338.1">
    <property type="nucleotide sequence ID" value="NC_013132.1"/>
</dbReference>
<accession>A0A979G3B1</accession>
<name>A0A979G3B1_CHIPD</name>
<protein>
    <recommendedName>
        <fullName evidence="3">Pyridoxamine 5'-phosphate oxidase putative domain-containing protein</fullName>
    </recommendedName>
</protein>
<dbReference type="AlphaFoldDB" id="A0A979G3B1"/>
<gene>
    <name evidence="1" type="ordered locus">Cpin_2680</name>
</gene>
<dbReference type="SUPFAM" id="SSF50475">
    <property type="entry name" value="FMN-binding split barrel"/>
    <property type="match status" value="1"/>
</dbReference>
<dbReference type="OrthoDB" id="797067at2"/>
<dbReference type="PANTHER" id="PTHR40660:SF1">
    <property type="entry name" value="5'-PHOSPHATE OXIDASE PUTATIVE DOMAIN-CONTAINING PROTEIN-RELATED"/>
    <property type="match status" value="1"/>
</dbReference>
<organism evidence="1 2">
    <name type="scientific">Chitinophaga pinensis (strain ATCC 43595 / DSM 2588 / LMG 13176 / NBRC 15968 / NCIMB 11800 / UQM 2034)</name>
    <dbReference type="NCBI Taxonomy" id="485918"/>
    <lineage>
        <taxon>Bacteria</taxon>
        <taxon>Pseudomonadati</taxon>
        <taxon>Bacteroidota</taxon>
        <taxon>Chitinophagia</taxon>
        <taxon>Chitinophagales</taxon>
        <taxon>Chitinophagaceae</taxon>
        <taxon>Chitinophaga</taxon>
    </lineage>
</organism>
<dbReference type="Gene3D" id="2.30.110.10">
    <property type="entry name" value="Electron Transport, Fmn-binding Protein, Chain A"/>
    <property type="match status" value="1"/>
</dbReference>
<reference evidence="1 2" key="2">
    <citation type="journal article" date="2010" name="Stand. Genomic Sci.">
        <title>Complete genome sequence of Chitinophaga pinensis type strain (UQM 2034).</title>
        <authorList>
            <person name="Glavina Del Rio T."/>
            <person name="Abt B."/>
            <person name="Spring S."/>
            <person name="Lapidus A."/>
            <person name="Nolan M."/>
            <person name="Tice H."/>
            <person name="Copeland A."/>
            <person name="Cheng J.F."/>
            <person name="Chen F."/>
            <person name="Bruce D."/>
            <person name="Goodwin L."/>
            <person name="Pitluck S."/>
            <person name="Ivanova N."/>
            <person name="Mavromatis K."/>
            <person name="Mikhailova N."/>
            <person name="Pati A."/>
            <person name="Chen A."/>
            <person name="Palaniappan K."/>
            <person name="Land M."/>
            <person name="Hauser L."/>
            <person name="Chang Y.J."/>
            <person name="Jeffries C.D."/>
            <person name="Chain P."/>
            <person name="Saunders E."/>
            <person name="Detter J.C."/>
            <person name="Brettin T."/>
            <person name="Rohde M."/>
            <person name="Goker M."/>
            <person name="Bristow J."/>
            <person name="Eisen J.A."/>
            <person name="Markowitz V."/>
            <person name="Hugenholtz P."/>
            <person name="Kyrpides N.C."/>
            <person name="Klenk H.P."/>
            <person name="Lucas S."/>
        </authorList>
    </citation>
    <scope>NUCLEOTIDE SEQUENCE [LARGE SCALE GENOMIC DNA]</scope>
    <source>
        <strain evidence="2">ATCC 43595 / DSM 2588 / LMG 13176 / NBRC 15968 / NCIMB 11800 / UQM 2034</strain>
    </source>
</reference>
<sequence length="154" mass="17313">MNGVNEINDFSIATLAGFFNSHHDKLLCTADKNGAPNIALMGTPRMTDNGSIELELSDEPSITLRNMRENKEVVFMLYLSGQRARDYSGARVYAEVTEIITSGEKLEKIRAMIRERFGNEKADELKATVTCRIKKVRPVVDRGQQWNEAAFENA</sequence>
<evidence type="ECO:0000313" key="1">
    <source>
        <dbReference type="EMBL" id="ACU60162.1"/>
    </source>
</evidence>
<evidence type="ECO:0008006" key="3">
    <source>
        <dbReference type="Google" id="ProtNLM"/>
    </source>
</evidence>
<dbReference type="EMBL" id="CP001699">
    <property type="protein sequence ID" value="ACU60162.1"/>
    <property type="molecule type" value="Genomic_DNA"/>
</dbReference>
<dbReference type="PANTHER" id="PTHR40660">
    <property type="entry name" value="5'-PHOSPHATE OXIDASE PUTATIVE DOMAIN-CONTAINING PROTEIN-RELATED"/>
    <property type="match status" value="1"/>
</dbReference>
<proteinExistence type="predicted"/>
<reference evidence="2" key="1">
    <citation type="submission" date="2009-08" db="EMBL/GenBank/DDBJ databases">
        <title>The complete genome of Chitinophaga pinensis DSM 2588.</title>
        <authorList>
            <consortium name="US DOE Joint Genome Institute (JGI-PGF)"/>
            <person name="Lucas S."/>
            <person name="Copeland A."/>
            <person name="Lapidus A."/>
            <person name="Glavina del Rio T."/>
            <person name="Dalin E."/>
            <person name="Tice H."/>
            <person name="Bruce D."/>
            <person name="Goodwin L."/>
            <person name="Pitluck S."/>
            <person name="Kyrpides N."/>
            <person name="Mavromatis K."/>
            <person name="Ivanova N."/>
            <person name="Mikhailova N."/>
            <person name="Sims D."/>
            <person name="Meinche L."/>
            <person name="Brettin T."/>
            <person name="Detter J.C."/>
            <person name="Han C."/>
            <person name="Larimer F."/>
            <person name="Land M."/>
            <person name="Hauser L."/>
            <person name="Markowitz V."/>
            <person name="Cheng J.-F."/>
            <person name="Hugenholtz P."/>
            <person name="Woyke T."/>
            <person name="Wu D."/>
            <person name="Spring S."/>
            <person name="Klenk H.-P."/>
            <person name="Eisen J.A."/>
        </authorList>
    </citation>
    <scope>NUCLEOTIDE SEQUENCE [LARGE SCALE GENOMIC DNA]</scope>
    <source>
        <strain evidence="2">ATCC 43595 / DSM 2588 / LMG 13176 / NBRC 15968 / NCIMB 11800 / UQM 2034</strain>
    </source>
</reference>
<dbReference type="InterPro" id="IPR012349">
    <property type="entry name" value="Split_barrel_FMN-bd"/>
</dbReference>
<dbReference type="Proteomes" id="UP000002215">
    <property type="component" value="Chromosome"/>
</dbReference>
<dbReference type="KEGG" id="cpi:Cpin_2680"/>
<evidence type="ECO:0000313" key="2">
    <source>
        <dbReference type="Proteomes" id="UP000002215"/>
    </source>
</evidence>